<name>A0ABY5E7G1_9BACT</name>
<reference evidence="1" key="1">
    <citation type="submission" date="2022-07" db="EMBL/GenBank/DDBJ databases">
        <title>Arcobacter roscoffensis sp. nov., a marine bacterium isolated from coastal seawater collected from Roscoff, France.</title>
        <authorList>
            <person name="Pascual J."/>
            <person name="Lepeaux C."/>
            <person name="Methner A."/>
            <person name="Overmann J."/>
        </authorList>
    </citation>
    <scope>NUCLEOTIDE SEQUENCE</scope>
    <source>
        <strain evidence="1">ARW1-2F2</strain>
    </source>
</reference>
<dbReference type="Gene3D" id="3.40.190.10">
    <property type="entry name" value="Periplasmic binding protein-like II"/>
    <property type="match status" value="2"/>
</dbReference>
<dbReference type="Proteomes" id="UP001060012">
    <property type="component" value="Chromosome"/>
</dbReference>
<sequence>MKLIFKIFLTILLLNINLNANEKKYEFSSTFGFLQTGTILNRFKDARVAMKVWLEDIASSYGGDLSLKFYDSNNTLYKDFVDHRVDMIVLNLPYYFINREKIDKDAIDFWSIAMSKDRYIKYYLISSKNSKINNFNDIKGKSISITSNDTVGNIWIDKKSLQTFRTSYKNIFSEIHPVLKESTALLNVFFKKRDLAVVTKKTWDTMVELNPSIKNKIKIIDETKENHLPFIGFFSKYADKRSIDAFFELSANLRDLKGSSQVIDLLKFESIFKVKEESLIELENYYKEYDILKKRYE</sequence>
<dbReference type="RefSeq" id="WP_254577272.1">
    <property type="nucleotide sequence ID" value="NZ_CP100595.1"/>
</dbReference>
<organism evidence="1 2">
    <name type="scientific">Arcobacter roscoffensis</name>
    <dbReference type="NCBI Taxonomy" id="2961520"/>
    <lineage>
        <taxon>Bacteria</taxon>
        <taxon>Pseudomonadati</taxon>
        <taxon>Campylobacterota</taxon>
        <taxon>Epsilonproteobacteria</taxon>
        <taxon>Campylobacterales</taxon>
        <taxon>Arcobacteraceae</taxon>
        <taxon>Arcobacter</taxon>
    </lineage>
</organism>
<evidence type="ECO:0000313" key="2">
    <source>
        <dbReference type="Proteomes" id="UP001060012"/>
    </source>
</evidence>
<proteinExistence type="predicted"/>
<dbReference type="EMBL" id="CP100595">
    <property type="protein sequence ID" value="UTJ07093.1"/>
    <property type="molecule type" value="Genomic_DNA"/>
</dbReference>
<protein>
    <submittedName>
        <fullName evidence="1">Phosphate/phosphite/phosphonate ABC transporter substrate-binding protein</fullName>
    </submittedName>
</protein>
<gene>
    <name evidence="1" type="ORF">NJU99_03065</name>
</gene>
<dbReference type="Pfam" id="PF12974">
    <property type="entry name" value="Phosphonate-bd"/>
    <property type="match status" value="1"/>
</dbReference>
<evidence type="ECO:0000313" key="1">
    <source>
        <dbReference type="EMBL" id="UTJ07093.1"/>
    </source>
</evidence>
<dbReference type="SUPFAM" id="SSF53850">
    <property type="entry name" value="Periplasmic binding protein-like II"/>
    <property type="match status" value="1"/>
</dbReference>
<accession>A0ABY5E7G1</accession>
<keyword evidence="2" id="KW-1185">Reference proteome</keyword>